<dbReference type="Pfam" id="PF09415">
    <property type="entry name" value="CENP-X"/>
    <property type="match status" value="1"/>
</dbReference>
<dbReference type="GO" id="GO:0031297">
    <property type="term" value="P:replication fork processing"/>
    <property type="evidence" value="ECO:0007669"/>
    <property type="project" value="TreeGrafter"/>
</dbReference>
<comment type="caution">
    <text evidence="8">The sequence shown here is derived from an EMBL/GenBank/DDBJ whole genome shotgun (WGS) entry which is preliminary data.</text>
</comment>
<evidence type="ECO:0000256" key="2">
    <source>
        <dbReference type="ARBA" id="ARBA00009359"/>
    </source>
</evidence>
<dbReference type="InterPro" id="IPR009072">
    <property type="entry name" value="Histone-fold"/>
</dbReference>
<gene>
    <name evidence="8" type="ORF">C1H76_2775</name>
</gene>
<dbReference type="GO" id="GO:0000712">
    <property type="term" value="P:resolution of meiotic recombination intermediates"/>
    <property type="evidence" value="ECO:0007669"/>
    <property type="project" value="TreeGrafter"/>
</dbReference>
<proteinExistence type="inferred from homology"/>
<dbReference type="GO" id="GO:0051382">
    <property type="term" value="P:kinetochore assembly"/>
    <property type="evidence" value="ECO:0007669"/>
    <property type="project" value="InterPro"/>
</dbReference>
<feature type="region of interest" description="Disordered" evidence="7">
    <location>
        <begin position="1"/>
        <end position="120"/>
    </location>
</feature>
<dbReference type="Proteomes" id="UP000308133">
    <property type="component" value="Unassembled WGS sequence"/>
</dbReference>
<sequence length="206" mass="22355">MTTPRTTSNASSASFFKKSAPFKPPGPAKRATSGHALRDSSGHSGDTAPAKPATMTISDDEEEFGTAFDLEDMDMEDLADSPPNPAPHNVPTTAAAPSEKPRPVPASRMQDDDGGIEGIPPQLLTRIMHESYKDKNTKISREANEMMRKYVDIFVREAVARAAESHKEKKNKDGITAVGKGKSVQDDVWLDIEDLESITPGMLLDF</sequence>
<evidence type="ECO:0000256" key="1">
    <source>
        <dbReference type="ARBA" id="ARBA00004123"/>
    </source>
</evidence>
<name>A0A4U7B1D7_9PEZI</name>
<keyword evidence="5" id="KW-0234">DNA repair</keyword>
<feature type="compositionally biased region" description="Acidic residues" evidence="7">
    <location>
        <begin position="58"/>
        <end position="79"/>
    </location>
</feature>
<dbReference type="GO" id="GO:0046982">
    <property type="term" value="F:protein heterodimerization activity"/>
    <property type="evidence" value="ECO:0007669"/>
    <property type="project" value="InterPro"/>
</dbReference>
<dbReference type="GO" id="GO:0006281">
    <property type="term" value="P:DNA repair"/>
    <property type="evidence" value="ECO:0007669"/>
    <property type="project" value="UniProtKB-KW"/>
</dbReference>
<protein>
    <submittedName>
        <fullName evidence="8">Putative CENP-S associating centromere protein X</fullName>
    </submittedName>
</protein>
<feature type="compositionally biased region" description="Low complexity" evidence="7">
    <location>
        <begin position="10"/>
        <end position="21"/>
    </location>
</feature>
<evidence type="ECO:0000313" key="9">
    <source>
        <dbReference type="Proteomes" id="UP000308133"/>
    </source>
</evidence>
<dbReference type="AlphaFoldDB" id="A0A4U7B1D7"/>
<evidence type="ECO:0000256" key="7">
    <source>
        <dbReference type="SAM" id="MobiDB-lite"/>
    </source>
</evidence>
<evidence type="ECO:0000256" key="3">
    <source>
        <dbReference type="ARBA" id="ARBA00022763"/>
    </source>
</evidence>
<organism evidence="8 9">
    <name type="scientific">Elsinoe australis</name>
    <dbReference type="NCBI Taxonomy" id="40998"/>
    <lineage>
        <taxon>Eukaryota</taxon>
        <taxon>Fungi</taxon>
        <taxon>Dikarya</taxon>
        <taxon>Ascomycota</taxon>
        <taxon>Pezizomycotina</taxon>
        <taxon>Dothideomycetes</taxon>
        <taxon>Dothideomycetidae</taxon>
        <taxon>Myriangiales</taxon>
        <taxon>Elsinoaceae</taxon>
        <taxon>Elsinoe</taxon>
    </lineage>
</organism>
<evidence type="ECO:0000256" key="6">
    <source>
        <dbReference type="ARBA" id="ARBA00023242"/>
    </source>
</evidence>
<keyword evidence="6" id="KW-0539">Nucleus</keyword>
<evidence type="ECO:0000313" key="8">
    <source>
        <dbReference type="EMBL" id="TKX24998.1"/>
    </source>
</evidence>
<dbReference type="GO" id="GO:0071821">
    <property type="term" value="C:FANCM-MHF complex"/>
    <property type="evidence" value="ECO:0007669"/>
    <property type="project" value="TreeGrafter"/>
</dbReference>
<reference evidence="8 9" key="1">
    <citation type="submission" date="2018-02" db="EMBL/GenBank/DDBJ databases">
        <title>Draft genome sequences of Elsinoe sp., causing black scab on jojoba.</title>
        <authorList>
            <person name="Stodart B."/>
            <person name="Jeffress S."/>
            <person name="Ash G."/>
            <person name="Arun Chinnappa K."/>
        </authorList>
    </citation>
    <scope>NUCLEOTIDE SEQUENCE [LARGE SCALE GENOMIC DNA]</scope>
    <source>
        <strain evidence="8 9">Hillstone_2</strain>
    </source>
</reference>
<keyword evidence="3" id="KW-0227">DNA damage</keyword>
<dbReference type="PANTHER" id="PTHR28680">
    <property type="entry name" value="CENTROMERE PROTEIN X"/>
    <property type="match status" value="1"/>
</dbReference>
<dbReference type="InterPro" id="IPR018552">
    <property type="entry name" value="CENP-X"/>
</dbReference>
<dbReference type="GO" id="GO:0003677">
    <property type="term" value="F:DNA binding"/>
    <property type="evidence" value="ECO:0007669"/>
    <property type="project" value="UniProtKB-KW"/>
</dbReference>
<evidence type="ECO:0000256" key="4">
    <source>
        <dbReference type="ARBA" id="ARBA00023125"/>
    </source>
</evidence>
<dbReference type="EMBL" id="PTQR01000035">
    <property type="protein sequence ID" value="TKX24998.1"/>
    <property type="molecule type" value="Genomic_DNA"/>
</dbReference>
<dbReference type="Gene3D" id="1.10.20.10">
    <property type="entry name" value="Histone, subunit A"/>
    <property type="match status" value="1"/>
</dbReference>
<comment type="subcellular location">
    <subcellularLocation>
        <location evidence="1">Nucleus</location>
    </subcellularLocation>
</comment>
<dbReference type="PANTHER" id="PTHR28680:SF1">
    <property type="entry name" value="CENTROMERE PROTEIN X"/>
    <property type="match status" value="1"/>
</dbReference>
<evidence type="ECO:0000256" key="5">
    <source>
        <dbReference type="ARBA" id="ARBA00023204"/>
    </source>
</evidence>
<comment type="similarity">
    <text evidence="2">Belongs to the CENP-X/MHF2 family.</text>
</comment>
<accession>A0A4U7B1D7</accession>
<keyword evidence="4" id="KW-0238">DNA-binding</keyword>
<dbReference type="CDD" id="cd22921">
    <property type="entry name" value="HFD_CENP-X"/>
    <property type="match status" value="1"/>
</dbReference>